<feature type="region of interest" description="Disordered" evidence="1">
    <location>
        <begin position="1635"/>
        <end position="1786"/>
    </location>
</feature>
<feature type="compositionally biased region" description="Acidic residues" evidence="1">
    <location>
        <begin position="1732"/>
        <end position="1742"/>
    </location>
</feature>
<feature type="compositionally biased region" description="Low complexity" evidence="1">
    <location>
        <begin position="865"/>
        <end position="878"/>
    </location>
</feature>
<proteinExistence type="predicted"/>
<dbReference type="InterPro" id="IPR018844">
    <property type="entry name" value="Dnt1-like_N"/>
</dbReference>
<protein>
    <submittedName>
        <fullName evidence="3">Nucleolar protein NET1</fullName>
    </submittedName>
</protein>
<feature type="compositionally biased region" description="Basic and acidic residues" evidence="1">
    <location>
        <begin position="1288"/>
        <end position="1297"/>
    </location>
</feature>
<feature type="region of interest" description="Disordered" evidence="1">
    <location>
        <begin position="593"/>
        <end position="783"/>
    </location>
</feature>
<dbReference type="PANTHER" id="PTHR28196">
    <property type="entry name" value="NUCLEOLAR PROTEIN NET1-RELATED"/>
    <property type="match status" value="1"/>
</dbReference>
<feature type="compositionally biased region" description="Basic and acidic residues" evidence="1">
    <location>
        <begin position="700"/>
        <end position="724"/>
    </location>
</feature>
<feature type="compositionally biased region" description="Polar residues" evidence="1">
    <location>
        <begin position="751"/>
        <end position="783"/>
    </location>
</feature>
<evidence type="ECO:0000256" key="1">
    <source>
        <dbReference type="SAM" id="MobiDB-lite"/>
    </source>
</evidence>
<feature type="compositionally biased region" description="Low complexity" evidence="1">
    <location>
        <begin position="1699"/>
        <end position="1717"/>
    </location>
</feature>
<dbReference type="VEuPathDB" id="FungiDB:GVI51_H02563"/>
<dbReference type="EMBL" id="LLZZ01000120">
    <property type="protein sequence ID" value="KTB03343.1"/>
    <property type="molecule type" value="Genomic_DNA"/>
</dbReference>
<feature type="compositionally biased region" description="Polar residues" evidence="1">
    <location>
        <begin position="1150"/>
        <end position="1185"/>
    </location>
</feature>
<feature type="compositionally biased region" description="Polar residues" evidence="1">
    <location>
        <begin position="1067"/>
        <end position="1076"/>
    </location>
</feature>
<feature type="region of interest" description="Disordered" evidence="1">
    <location>
        <begin position="804"/>
        <end position="932"/>
    </location>
</feature>
<feature type="compositionally biased region" description="Polar residues" evidence="1">
    <location>
        <begin position="1569"/>
        <end position="1586"/>
    </location>
</feature>
<feature type="region of interest" description="Disordered" evidence="1">
    <location>
        <begin position="1569"/>
        <end position="1605"/>
    </location>
</feature>
<feature type="compositionally biased region" description="Basic and acidic residues" evidence="1">
    <location>
        <begin position="850"/>
        <end position="864"/>
    </location>
</feature>
<feature type="compositionally biased region" description="Low complexity" evidence="1">
    <location>
        <begin position="1009"/>
        <end position="1020"/>
    </location>
</feature>
<feature type="compositionally biased region" description="Polar residues" evidence="1">
    <location>
        <begin position="1112"/>
        <end position="1121"/>
    </location>
</feature>
<feature type="region of interest" description="Disordered" evidence="1">
    <location>
        <begin position="496"/>
        <end position="555"/>
    </location>
</feature>
<feature type="region of interest" description="Disordered" evidence="1">
    <location>
        <begin position="1509"/>
        <end position="1554"/>
    </location>
</feature>
<feature type="compositionally biased region" description="Basic and acidic residues" evidence="1">
    <location>
        <begin position="599"/>
        <end position="612"/>
    </location>
</feature>
<feature type="compositionally biased region" description="Polar residues" evidence="1">
    <location>
        <begin position="1320"/>
        <end position="1336"/>
    </location>
</feature>
<feature type="compositionally biased region" description="Acidic residues" evidence="1">
    <location>
        <begin position="1524"/>
        <end position="1545"/>
    </location>
</feature>
<dbReference type="PANTHER" id="PTHR28196:SF1">
    <property type="entry name" value="NUCLEOLAR PROTEIN NET1-RELATED"/>
    <property type="match status" value="1"/>
</dbReference>
<accession>A0A0W0C7H0</accession>
<reference evidence="3 4" key="1">
    <citation type="submission" date="2015-10" db="EMBL/GenBank/DDBJ databases">
        <title>Draft genomes sequences of Candida glabrata isolates 1A, 1B, 2A, 2B, 3A and 3B.</title>
        <authorList>
            <person name="Haavelsrud O.E."/>
            <person name="Gaustad P."/>
        </authorList>
    </citation>
    <scope>NUCLEOTIDE SEQUENCE [LARGE SCALE GENOMIC DNA]</scope>
    <source>
        <strain evidence="3">910700640</strain>
    </source>
</reference>
<feature type="compositionally biased region" description="Acidic residues" evidence="1">
    <location>
        <begin position="531"/>
        <end position="544"/>
    </location>
</feature>
<evidence type="ECO:0000313" key="4">
    <source>
        <dbReference type="Proteomes" id="UP000054886"/>
    </source>
</evidence>
<feature type="compositionally biased region" description="Low complexity" evidence="1">
    <location>
        <begin position="1099"/>
        <end position="1110"/>
    </location>
</feature>
<feature type="compositionally biased region" description="Low complexity" evidence="1">
    <location>
        <begin position="1658"/>
        <end position="1676"/>
    </location>
</feature>
<feature type="compositionally biased region" description="Basic and acidic residues" evidence="1">
    <location>
        <begin position="888"/>
        <end position="901"/>
    </location>
</feature>
<dbReference type="Pfam" id="PF10407">
    <property type="entry name" value="Cytokin_check_N"/>
    <property type="match status" value="1"/>
</dbReference>
<feature type="region of interest" description="Disordered" evidence="1">
    <location>
        <begin position="395"/>
        <end position="430"/>
    </location>
</feature>
<feature type="compositionally biased region" description="Basic and acidic residues" evidence="1">
    <location>
        <begin position="1122"/>
        <end position="1149"/>
    </location>
</feature>
<feature type="compositionally biased region" description="Polar residues" evidence="1">
    <location>
        <begin position="1392"/>
        <end position="1405"/>
    </location>
</feature>
<name>A0A0W0C7H0_CANGB</name>
<gene>
    <name evidence="3" type="ORF">AO440_002013</name>
</gene>
<feature type="compositionally biased region" description="Polar residues" evidence="1">
    <location>
        <begin position="404"/>
        <end position="430"/>
    </location>
</feature>
<evidence type="ECO:0000313" key="3">
    <source>
        <dbReference type="EMBL" id="KTB03343.1"/>
    </source>
</evidence>
<feature type="compositionally biased region" description="Polar residues" evidence="1">
    <location>
        <begin position="994"/>
        <end position="1006"/>
    </location>
</feature>
<feature type="compositionally biased region" description="Polar residues" evidence="1">
    <location>
        <begin position="1084"/>
        <end position="1096"/>
    </location>
</feature>
<dbReference type="VEuPathDB" id="FungiDB:B1J91_H02783g"/>
<sequence>MYKLQVLLVPPSIQNNNFSLNYNYGQANNSIADQSQQLPNKVNGTFNNTFNGQSQPDSSIFPVLTRSNSSLLTPNYYAQRSMKKFLHFTKANNTLLDLSDEINDKCKAMYPSLEADLDILSLQDSNGCDLDPDFVVKDVFNVDNIVRVILNDELDISEITPVSSYRSIKRRRLNPESLADSKDQSDFGVESQSIKVVKKRGSTSNVIKGQSNINGRISTPLARQLYPPSAIFEPQNSDDEEVADRSFLPPPIQPGSPPIRISSGIDTNVRKITSRIGEQDTVSRSATVDPDKSRQQRLLSGTPVMSTMTPNRVTLTGQRVISEQRPNDSVLTFTNRHINEPSHSRRITSGMLQIPEPKIAEMEKELLEGPSSPSTILPPIPDKIPMKKPFIETERYYSEDSSETESNSGEINAKSSLHRQTSIADNNGSPLRTNFLNEAVHLADLPELQKSEKASKPRKQVYGSITVNSSNLQPIPNNINNYVETNATKVRSTVNDFGISSSSDDETTSETHSKMSDEDYESSDSNKTIFEDDDDDDDDDDDEANSTVVHIPTKPVLTRKSNKKIFQRDELLRLMEGDRDGLPVSIKRELLKMYPDFPPQKHDKKLGPESKLHPSHNAIPKSPGSDGDKHKNSAQIPHIEYSSEESSDSLSEIYVEEVDETTKGQKKKPNRRNKNSEEPLSELHPLKETVIDIKQNGNRSVKENITESLDSNKEHGESVGKNDFDVNNTEEMSRHQVNSNLHELPIKVHSTDSLSETNARNESGDNAYNYKTSKSADQNDDLASTANNDIFKSLVDFRSLVAKIKKDKSENNPNGSAMRDNSQGSSNSPVLNSTSFPNVVNNAAFGSTYTRKDTDKNVSLKDNSKLVSSAVNASASQNEQGPPIYPPETERSGKELIESKIKGLPPSKLIQEKSSTFRTPHSKSAQTTSPIAEVVSGHEVAVKQIEDMQQFKPLDVRKSTSTSLLKKIPAKDVPVTQVKNTPSTKAVQDKETVSPATQHKSTQLEANSVPKKVPAKDVPVTQVKNTPSTKAVQDKETVSPATQHKSTQLEANSVPKKVPAKDVPVTQVKNTPSTKAVQDKETVSPATQHKSTQLEANSVPKKVPAKDVPVTQVKNTPSTKAVQDKETASPATEHKPSKRVDRKVLDSTQKEISITQNNSVQSKKVVQDNTVDVASHKQQNPNVSARDTLYTKLTGGEQGDNHLSTSKATAKVDLPTKKLPNASFGNVVISQSPSDINASQTSTKNKVTPSSVENQSGSSKNPNIASKNKQDITTSEKDNSISSQFTSEVDKHVEGNDSKSGIHVRSFDNVKSAPSEKDLNSNTAPPVNNSQKTNGRNGLDEQLEQRVEAVTRLPSPVKNKIREQQNRVNGKSQQLEAVTSPETTAVIGRLDGNNSNVIGNQSKKQTGTKEETDKKIRVTHNNTKRDSATTADLGSMGLGSRSKNEGLIDVSSNMDPISTSDNMNLNTKVAVGSSSPALVDTQMNRMNRNPDTDSVNSVSSQLVNKAGIVRGISGHNHDTATEESSTDDSSTDESSDESSSSEDESKDYRKTRRLIVDVPKGPVIDKKITSSSIDQEHQNNSVQQNDNKIEGKKIEATTSGSNSTKKEPFVGVLQALPEKIRPSLSSLSDLVSRGIPDVRESTIKGRSTAHQIVGGKGNSSNVSFSLGVSSSQQKSLGYKPTVDKQASGVTKQIPVKPLSNSESSSESSTSESSSGSESDSDSDSDSNTSSDSDSDSSSDSDSNDGKSKKKSKAVDSFISAKSASSALKKKKKPTGFASLIRDSKKR</sequence>
<feature type="domain" description="Nucleolar protein Dnt1-like N-terminal" evidence="2">
    <location>
        <begin position="82"/>
        <end position="152"/>
    </location>
</feature>
<feature type="compositionally biased region" description="Polar residues" evidence="1">
    <location>
        <begin position="725"/>
        <end position="741"/>
    </location>
</feature>
<feature type="region of interest" description="Disordered" evidence="1">
    <location>
        <begin position="979"/>
        <end position="1338"/>
    </location>
</feature>
<comment type="caution">
    <text evidence="3">The sequence shown here is derived from an EMBL/GenBank/DDBJ whole genome shotgun (WGS) entry which is preliminary data.</text>
</comment>
<feature type="compositionally biased region" description="Low complexity" evidence="1">
    <location>
        <begin position="1054"/>
        <end position="1065"/>
    </location>
</feature>
<dbReference type="Proteomes" id="UP000054886">
    <property type="component" value="Unassembled WGS sequence"/>
</dbReference>
<dbReference type="GO" id="GO:0000183">
    <property type="term" value="P:rDNA heterochromatin formation"/>
    <property type="evidence" value="ECO:0007669"/>
    <property type="project" value="InterPro"/>
</dbReference>
<feature type="compositionally biased region" description="Polar residues" evidence="1">
    <location>
        <begin position="1228"/>
        <end position="1267"/>
    </location>
</feature>
<dbReference type="VEuPathDB" id="FungiDB:CAGL0H02783g"/>
<evidence type="ECO:0000259" key="2">
    <source>
        <dbReference type="Pfam" id="PF10407"/>
    </source>
</evidence>
<feature type="compositionally biased region" description="Basic and acidic residues" evidence="1">
    <location>
        <begin position="1407"/>
        <end position="1416"/>
    </location>
</feature>
<feature type="compositionally biased region" description="Polar residues" evidence="1">
    <location>
        <begin position="912"/>
        <end position="930"/>
    </location>
</feature>
<feature type="region of interest" description="Disordered" evidence="1">
    <location>
        <begin position="1387"/>
        <end position="1447"/>
    </location>
</feature>
<dbReference type="VEuPathDB" id="FungiDB:GWK60_H02585"/>
<feature type="compositionally biased region" description="Polar residues" evidence="1">
    <location>
        <begin position="1022"/>
        <end position="1031"/>
    </location>
</feature>
<organism evidence="3 4">
    <name type="scientific">Candida glabrata</name>
    <name type="common">Yeast</name>
    <name type="synonym">Torulopsis glabrata</name>
    <dbReference type="NCBI Taxonomy" id="5478"/>
    <lineage>
        <taxon>Eukaryota</taxon>
        <taxon>Fungi</taxon>
        <taxon>Dikarya</taxon>
        <taxon>Ascomycota</taxon>
        <taxon>Saccharomycotina</taxon>
        <taxon>Saccharomycetes</taxon>
        <taxon>Saccharomycetales</taxon>
        <taxon>Saccharomycetaceae</taxon>
        <taxon>Nakaseomyces</taxon>
    </lineage>
</organism>
<dbReference type="InterPro" id="IPR043185">
    <property type="entry name" value="Net1/Tof2"/>
</dbReference>
<feature type="compositionally biased region" description="Basic and acidic residues" evidence="1">
    <location>
        <begin position="1268"/>
        <end position="1279"/>
    </location>
</feature>
<feature type="compositionally biased region" description="Basic residues" evidence="1">
    <location>
        <begin position="664"/>
        <end position="673"/>
    </location>
</feature>
<feature type="compositionally biased region" description="Polar residues" evidence="1">
    <location>
        <begin position="811"/>
        <end position="849"/>
    </location>
</feature>
<feature type="compositionally biased region" description="Polar residues" evidence="1">
    <location>
        <begin position="1039"/>
        <end position="1051"/>
    </location>
</feature>